<evidence type="ECO:0000313" key="4">
    <source>
        <dbReference type="EMBL" id="QLY34300.1"/>
    </source>
</evidence>
<evidence type="ECO:0000256" key="2">
    <source>
        <dbReference type="ARBA" id="ARBA00023315"/>
    </source>
</evidence>
<keyword evidence="5" id="KW-1185">Reference proteome</keyword>
<evidence type="ECO:0000259" key="3">
    <source>
        <dbReference type="PROSITE" id="PS51186"/>
    </source>
</evidence>
<dbReference type="PANTHER" id="PTHR43877:SF2">
    <property type="entry name" value="AMINOALKYLPHOSPHONATE N-ACETYLTRANSFERASE-RELATED"/>
    <property type="match status" value="1"/>
</dbReference>
<evidence type="ECO:0000256" key="1">
    <source>
        <dbReference type="ARBA" id="ARBA00022679"/>
    </source>
</evidence>
<evidence type="ECO:0000313" key="5">
    <source>
        <dbReference type="Proteomes" id="UP000515512"/>
    </source>
</evidence>
<dbReference type="InterPro" id="IPR050832">
    <property type="entry name" value="Bact_Acetyltransf"/>
</dbReference>
<name>A0A7D6ZP04_9NOCA</name>
<feature type="domain" description="N-acetyltransferase" evidence="3">
    <location>
        <begin position="1"/>
        <end position="147"/>
    </location>
</feature>
<dbReference type="EMBL" id="CP059399">
    <property type="protein sequence ID" value="QLY34300.1"/>
    <property type="molecule type" value="Genomic_DNA"/>
</dbReference>
<proteinExistence type="predicted"/>
<keyword evidence="1 4" id="KW-0808">Transferase</keyword>
<dbReference type="SUPFAM" id="SSF55729">
    <property type="entry name" value="Acyl-CoA N-acyltransferases (Nat)"/>
    <property type="match status" value="1"/>
</dbReference>
<dbReference type="Pfam" id="PF00583">
    <property type="entry name" value="Acetyltransf_1"/>
    <property type="match status" value="1"/>
</dbReference>
<dbReference type="InterPro" id="IPR016181">
    <property type="entry name" value="Acyl_CoA_acyltransferase"/>
</dbReference>
<dbReference type="GO" id="GO:0016747">
    <property type="term" value="F:acyltransferase activity, transferring groups other than amino-acyl groups"/>
    <property type="evidence" value="ECO:0007669"/>
    <property type="project" value="InterPro"/>
</dbReference>
<dbReference type="Gene3D" id="3.40.630.30">
    <property type="match status" value="1"/>
</dbReference>
<dbReference type="Proteomes" id="UP000515512">
    <property type="component" value="Chromosome"/>
</dbReference>
<dbReference type="PROSITE" id="PS51186">
    <property type="entry name" value="GNAT"/>
    <property type="match status" value="1"/>
</dbReference>
<organism evidence="4 5">
    <name type="scientific">Nocardia huaxiensis</name>
    <dbReference type="NCBI Taxonomy" id="2755382"/>
    <lineage>
        <taxon>Bacteria</taxon>
        <taxon>Bacillati</taxon>
        <taxon>Actinomycetota</taxon>
        <taxon>Actinomycetes</taxon>
        <taxon>Mycobacteriales</taxon>
        <taxon>Nocardiaceae</taxon>
        <taxon>Nocardia</taxon>
    </lineage>
</organism>
<gene>
    <name evidence="4" type="ORF">H0264_11625</name>
</gene>
<reference evidence="4 5" key="1">
    <citation type="submission" date="2020-07" db="EMBL/GenBank/DDBJ databases">
        <authorList>
            <person name="Zhuang K."/>
            <person name="Ran Y."/>
        </authorList>
    </citation>
    <scope>NUCLEOTIDE SEQUENCE [LARGE SCALE GENOMIC DNA]</scope>
    <source>
        <strain evidence="4 5">WCH-YHL-001</strain>
    </source>
</reference>
<dbReference type="AlphaFoldDB" id="A0A7D6ZP04"/>
<dbReference type="CDD" id="cd04301">
    <property type="entry name" value="NAT_SF"/>
    <property type="match status" value="1"/>
</dbReference>
<accession>A0A7D6ZP04</accession>
<dbReference type="KEGG" id="nhu:H0264_11625"/>
<sequence length="154" mass="16679">MATPADARAFKELNEEWVRTLFTLEPADSKVLDHPERIVAEGGQILIARAGDEIVGCGALLAEGHGVFEVSKMAVPPSHRGRGIGRIVLEALIAYARANGATRLYLESNTKLANAVHLYESVGFVHVAPPAPSPYARADVYMEYELTPRRGTTP</sequence>
<dbReference type="PANTHER" id="PTHR43877">
    <property type="entry name" value="AMINOALKYLPHOSPHONATE N-ACETYLTRANSFERASE-RELATED-RELATED"/>
    <property type="match status" value="1"/>
</dbReference>
<keyword evidence="2" id="KW-0012">Acyltransferase</keyword>
<dbReference type="InterPro" id="IPR000182">
    <property type="entry name" value="GNAT_dom"/>
</dbReference>
<protein>
    <submittedName>
        <fullName evidence="4">GNAT family N-acetyltransferase</fullName>
    </submittedName>
</protein>